<accession>A0A9P5EJZ6</accession>
<keyword evidence="2" id="KW-1185">Reference proteome</keyword>
<dbReference type="OrthoDB" id="5062850at2759"/>
<organism evidence="1 2">
    <name type="scientific">Colletotrichum siamense</name>
    <name type="common">Anthracnose fungus</name>
    <dbReference type="NCBI Taxonomy" id="690259"/>
    <lineage>
        <taxon>Eukaryota</taxon>
        <taxon>Fungi</taxon>
        <taxon>Dikarya</taxon>
        <taxon>Ascomycota</taxon>
        <taxon>Pezizomycotina</taxon>
        <taxon>Sordariomycetes</taxon>
        <taxon>Hypocreomycetidae</taxon>
        <taxon>Glomerellales</taxon>
        <taxon>Glomerellaceae</taxon>
        <taxon>Colletotrichum</taxon>
        <taxon>Colletotrichum gloeosporioides species complex</taxon>
    </lineage>
</organism>
<dbReference type="AlphaFoldDB" id="A0A9P5EJZ6"/>
<sequence length="551" mass="63636">MPHFFDLPREVRDLIYGQYVISDGGYVLDFESNTLKCANGDNIDLAFMLTCKAVANELRTVPFSTNTLNFSTICSEECRITAGRFDDLVAQIHDQLGEKFFSIYPDNLSVPDDVWRELVQDHPRFAPYIERIKGRTTLWVPNDEGKLTLRDAYRNVSPAGSCGETPSTFRQFSRAALCTIVAHKDRFSNEQFEDFQTGMFVAGENVKKYGGPPPVNLEALVEVNPDPWEVPDSKRVEEMAARIKNDDRELKRKRMRDLDQVLFGPRMLDTSLIKYHYSAAAAAIRFFRSVSKDTRLGIRNVLLKEERLAVAFPECHGLGLIPFCLENPQLRVERRVNMWRAVFPTTLMDLHERRLLYKPTDRTFLQPMDVSSQVAIWVQEALELEHAGMPQGSFTLVFDGDSSCSEIFKDIVQRDAAWQQAIDICLDRSILPPLRWDVRRRDARHEKRGRREDRTEVFRESDNAWYVREGFPQAINDIVAGKSIVKCNFWVGDVWDVERLAEENKQWSMQQWKTAWYDQLTTRHFEPDPPSPGWVQLLCDDTFETGLPSTE</sequence>
<evidence type="ECO:0000313" key="2">
    <source>
        <dbReference type="Proteomes" id="UP000711996"/>
    </source>
</evidence>
<name>A0A9P5EJZ6_COLSI</name>
<evidence type="ECO:0000313" key="1">
    <source>
        <dbReference type="EMBL" id="KAF4848724.1"/>
    </source>
</evidence>
<dbReference type="EMBL" id="QPMT01000053">
    <property type="protein sequence ID" value="KAF4848724.1"/>
    <property type="molecule type" value="Genomic_DNA"/>
</dbReference>
<proteinExistence type="predicted"/>
<dbReference type="Proteomes" id="UP000711996">
    <property type="component" value="Unassembled WGS sequence"/>
</dbReference>
<comment type="caution">
    <text evidence="1">The sequence shown here is derived from an EMBL/GenBank/DDBJ whole genome shotgun (WGS) entry which is preliminary data.</text>
</comment>
<protein>
    <submittedName>
        <fullName evidence="1">Uncharacterized protein</fullName>
    </submittedName>
</protein>
<reference evidence="1" key="1">
    <citation type="submission" date="2019-06" db="EMBL/GenBank/DDBJ databases">
        <authorList>
            <person name="Gan P."/>
            <person name="Shirasu K."/>
        </authorList>
    </citation>
    <scope>NUCLEOTIDE SEQUENCE [LARGE SCALE GENOMIC DNA]</scope>
    <source>
        <strain evidence="1">CAD2</strain>
    </source>
</reference>
<gene>
    <name evidence="1" type="ORF">CGCSCA2_v012170</name>
</gene>